<evidence type="ECO:0000313" key="5">
    <source>
        <dbReference type="EMBL" id="MPM52892.1"/>
    </source>
</evidence>
<keyword evidence="3 5" id="KW-0067">ATP-binding</keyword>
<dbReference type="AlphaFoldDB" id="A0A645AI47"/>
<dbReference type="InterPro" id="IPR017871">
    <property type="entry name" value="ABC_transporter-like_CS"/>
</dbReference>
<dbReference type="PANTHER" id="PTHR42781:SF4">
    <property type="entry name" value="SPERMIDINE_PUTRESCINE IMPORT ATP-BINDING PROTEIN POTA"/>
    <property type="match status" value="1"/>
</dbReference>
<dbReference type="PANTHER" id="PTHR42781">
    <property type="entry name" value="SPERMIDINE/PUTRESCINE IMPORT ATP-BINDING PROTEIN POTA"/>
    <property type="match status" value="1"/>
</dbReference>
<comment type="caution">
    <text evidence="5">The sequence shown here is derived from an EMBL/GenBank/DDBJ whole genome shotgun (WGS) entry which is preliminary data.</text>
</comment>
<dbReference type="PROSITE" id="PS50893">
    <property type="entry name" value="ABC_TRANSPORTER_2"/>
    <property type="match status" value="1"/>
</dbReference>
<proteinExistence type="predicted"/>
<feature type="domain" description="ABC transporter" evidence="4">
    <location>
        <begin position="2"/>
        <end position="229"/>
    </location>
</feature>
<dbReference type="Gene3D" id="3.40.50.300">
    <property type="entry name" value="P-loop containing nucleotide triphosphate hydrolases"/>
    <property type="match status" value="1"/>
</dbReference>
<dbReference type="PROSITE" id="PS00211">
    <property type="entry name" value="ABC_TRANSPORTER_1"/>
    <property type="match status" value="1"/>
</dbReference>
<dbReference type="SMART" id="SM00382">
    <property type="entry name" value="AAA"/>
    <property type="match status" value="1"/>
</dbReference>
<keyword evidence="2" id="KW-0547">Nucleotide-binding</keyword>
<dbReference type="InterPro" id="IPR003593">
    <property type="entry name" value="AAA+_ATPase"/>
</dbReference>
<dbReference type="CDD" id="cd03293">
    <property type="entry name" value="ABC_NrtD_SsuB_transporters"/>
    <property type="match status" value="1"/>
</dbReference>
<dbReference type="InterPro" id="IPR003439">
    <property type="entry name" value="ABC_transporter-like_ATP-bd"/>
</dbReference>
<dbReference type="InterPro" id="IPR050093">
    <property type="entry name" value="ABC_SmlMolc_Importer"/>
</dbReference>
<dbReference type="InterPro" id="IPR027417">
    <property type="entry name" value="P-loop_NTPase"/>
</dbReference>
<sequence>MIDIKNLCLNYGDKLVLDNICLNIEKNSTCAIIGPSGCGKTSLLYILARLIRESSGEVLIDGKILKGNRKATGVILQDLGLLPWKTVWNNIALGLKGRNIEKNIIEKMVNGILEELRLSEHKNKYPHELSGGEKQRVAIGRTLVLNPDLLLCDEATSALDEITKEQLQNLILELYKKHPMTLVLVTHSVEEAVFLGQNIVVMEKGRIKKVISNPYFGQNNIRENDSYYSICREVRKWLYQE</sequence>
<dbReference type="GO" id="GO:0016887">
    <property type="term" value="F:ATP hydrolysis activity"/>
    <property type="evidence" value="ECO:0007669"/>
    <property type="project" value="InterPro"/>
</dbReference>
<evidence type="ECO:0000256" key="3">
    <source>
        <dbReference type="ARBA" id="ARBA00022840"/>
    </source>
</evidence>
<gene>
    <name evidence="5" type="primary">tauB_11</name>
    <name evidence="5" type="ORF">SDC9_99656</name>
</gene>
<dbReference type="GO" id="GO:0005524">
    <property type="term" value="F:ATP binding"/>
    <property type="evidence" value="ECO:0007669"/>
    <property type="project" value="UniProtKB-KW"/>
</dbReference>
<dbReference type="SUPFAM" id="SSF52540">
    <property type="entry name" value="P-loop containing nucleoside triphosphate hydrolases"/>
    <property type="match status" value="1"/>
</dbReference>
<keyword evidence="1" id="KW-0813">Transport</keyword>
<accession>A0A645AI47</accession>
<dbReference type="Pfam" id="PF00005">
    <property type="entry name" value="ABC_tran"/>
    <property type="match status" value="1"/>
</dbReference>
<reference evidence="5" key="1">
    <citation type="submission" date="2019-08" db="EMBL/GenBank/DDBJ databases">
        <authorList>
            <person name="Kucharzyk K."/>
            <person name="Murdoch R.W."/>
            <person name="Higgins S."/>
            <person name="Loffler F."/>
        </authorList>
    </citation>
    <scope>NUCLEOTIDE SEQUENCE</scope>
</reference>
<name>A0A645AI47_9ZZZZ</name>
<protein>
    <submittedName>
        <fullName evidence="5">Taurine import ATP-binding protein TauB</fullName>
    </submittedName>
</protein>
<dbReference type="EMBL" id="VSSQ01014078">
    <property type="protein sequence ID" value="MPM52892.1"/>
    <property type="molecule type" value="Genomic_DNA"/>
</dbReference>
<evidence type="ECO:0000256" key="2">
    <source>
        <dbReference type="ARBA" id="ARBA00022741"/>
    </source>
</evidence>
<evidence type="ECO:0000256" key="1">
    <source>
        <dbReference type="ARBA" id="ARBA00022448"/>
    </source>
</evidence>
<organism evidence="5">
    <name type="scientific">bioreactor metagenome</name>
    <dbReference type="NCBI Taxonomy" id="1076179"/>
    <lineage>
        <taxon>unclassified sequences</taxon>
        <taxon>metagenomes</taxon>
        <taxon>ecological metagenomes</taxon>
    </lineage>
</organism>
<evidence type="ECO:0000259" key="4">
    <source>
        <dbReference type="PROSITE" id="PS50893"/>
    </source>
</evidence>